<evidence type="ECO:0000256" key="3">
    <source>
        <dbReference type="ARBA" id="ARBA00023204"/>
    </source>
</evidence>
<keyword evidence="2" id="KW-0547">Nucleotide-binding</keyword>
<keyword evidence="3" id="KW-0234">DNA repair</keyword>
<dbReference type="GO" id="GO:0006281">
    <property type="term" value="P:DNA repair"/>
    <property type="evidence" value="ECO:0007669"/>
    <property type="project" value="UniProtKB-KW"/>
</dbReference>
<evidence type="ECO:0000259" key="5">
    <source>
        <dbReference type="Pfam" id="PF12705"/>
    </source>
</evidence>
<organism evidence="6 7">
    <name type="scientific">Amycolatopsis cihanbeyliensis</name>
    <dbReference type="NCBI Taxonomy" id="1128664"/>
    <lineage>
        <taxon>Bacteria</taxon>
        <taxon>Bacillati</taxon>
        <taxon>Actinomycetota</taxon>
        <taxon>Actinomycetes</taxon>
        <taxon>Pseudonocardiales</taxon>
        <taxon>Pseudonocardiaceae</taxon>
        <taxon>Amycolatopsis</taxon>
    </lineage>
</organism>
<dbReference type="Proteomes" id="UP000320876">
    <property type="component" value="Unassembled WGS sequence"/>
</dbReference>
<keyword evidence="6" id="KW-0269">Exonuclease</keyword>
<name>A0A542DCF1_AMYCI</name>
<evidence type="ECO:0000313" key="6">
    <source>
        <dbReference type="EMBL" id="TQJ00749.1"/>
    </source>
</evidence>
<dbReference type="AlphaFoldDB" id="A0A542DCF1"/>
<keyword evidence="6" id="KW-0540">Nuclease</keyword>
<keyword evidence="1" id="KW-0227">DNA damage</keyword>
<dbReference type="InterPro" id="IPR011604">
    <property type="entry name" value="PDDEXK-like_dom_sf"/>
</dbReference>
<comment type="caution">
    <text evidence="6">The sequence shown here is derived from an EMBL/GenBank/DDBJ whole genome shotgun (WGS) entry which is preliminary data.</text>
</comment>
<feature type="region of interest" description="Disordered" evidence="4">
    <location>
        <begin position="13"/>
        <end position="38"/>
    </location>
</feature>
<dbReference type="SUPFAM" id="SSF52980">
    <property type="entry name" value="Restriction endonuclease-like"/>
    <property type="match status" value="1"/>
</dbReference>
<dbReference type="Pfam" id="PF12705">
    <property type="entry name" value="PDDEXK_1"/>
    <property type="match status" value="1"/>
</dbReference>
<dbReference type="Gene3D" id="3.90.320.10">
    <property type="match status" value="1"/>
</dbReference>
<accession>A0A542DCF1</accession>
<feature type="region of interest" description="Disordered" evidence="4">
    <location>
        <begin position="284"/>
        <end position="308"/>
    </location>
</feature>
<dbReference type="InterPro" id="IPR038726">
    <property type="entry name" value="PDDEXK_AddAB-type"/>
</dbReference>
<gene>
    <name evidence="6" type="ORF">FB471_0398</name>
</gene>
<keyword evidence="7" id="KW-1185">Reference proteome</keyword>
<keyword evidence="6" id="KW-0378">Hydrolase</keyword>
<evidence type="ECO:0000313" key="7">
    <source>
        <dbReference type="Proteomes" id="UP000320876"/>
    </source>
</evidence>
<evidence type="ECO:0000256" key="4">
    <source>
        <dbReference type="SAM" id="MobiDB-lite"/>
    </source>
</evidence>
<dbReference type="GO" id="GO:0004386">
    <property type="term" value="F:helicase activity"/>
    <property type="evidence" value="ECO:0007669"/>
    <property type="project" value="UniProtKB-KW"/>
</dbReference>
<sequence>MVSVLWPRVHGMAGTQTAIEPSPTDEPPRGRRPALSPSRAADFKQCPLLYRFRAVDRIPEAPSRAQLRGTLVHSVLEKLFALPQAERVPEKAKELLEPAWAELSEERPEWTELFPDEDQEEISSWLDSAAKLVDSYFGLEDPRRLDPEACEVHVETELGSGVLLRGYIDRLDVAPTGEIRVVDYKTGAAPREIGEAKAMFQMKFYAVVLWRLRGVVPRQLKLMYLTDGQALAYTPDEPELRRFERTLEAIWQAILRAGRTGDFRPSPSKLCGWCDHQSRCPSFGGTPPEYPGWPEPDAGDESPLDRAD</sequence>
<evidence type="ECO:0000256" key="2">
    <source>
        <dbReference type="ARBA" id="ARBA00022806"/>
    </source>
</evidence>
<dbReference type="GO" id="GO:0004527">
    <property type="term" value="F:exonuclease activity"/>
    <property type="evidence" value="ECO:0007669"/>
    <property type="project" value="UniProtKB-KW"/>
</dbReference>
<proteinExistence type="predicted"/>
<keyword evidence="2" id="KW-0347">Helicase</keyword>
<evidence type="ECO:0000256" key="1">
    <source>
        <dbReference type="ARBA" id="ARBA00022763"/>
    </source>
</evidence>
<keyword evidence="2" id="KW-0067">ATP-binding</keyword>
<feature type="domain" description="PD-(D/E)XK endonuclease-like" evidence="5">
    <location>
        <begin position="35"/>
        <end position="281"/>
    </location>
</feature>
<dbReference type="InterPro" id="IPR011335">
    <property type="entry name" value="Restrct_endonuc-II-like"/>
</dbReference>
<dbReference type="EMBL" id="VFML01000001">
    <property type="protein sequence ID" value="TQJ00749.1"/>
    <property type="molecule type" value="Genomic_DNA"/>
</dbReference>
<reference evidence="6 7" key="1">
    <citation type="submission" date="2019-06" db="EMBL/GenBank/DDBJ databases">
        <title>Sequencing the genomes of 1000 actinobacteria strains.</title>
        <authorList>
            <person name="Klenk H.-P."/>
        </authorList>
    </citation>
    <scope>NUCLEOTIDE SEQUENCE [LARGE SCALE GENOMIC DNA]</scope>
    <source>
        <strain evidence="6 7">DSM 45679</strain>
    </source>
</reference>
<protein>
    <submittedName>
        <fullName evidence="6">Putative RecB family exonuclease</fullName>
    </submittedName>
</protein>